<dbReference type="RefSeq" id="WP_014455419.1">
    <property type="nucleotide sequence ID" value="NC_017098.1"/>
</dbReference>
<name>H9UIT9_SPIAZ</name>
<accession>H9UIT9</accession>
<dbReference type="PROSITE" id="PS51257">
    <property type="entry name" value="PROKAR_LIPOPROTEIN"/>
    <property type="match status" value="1"/>
</dbReference>
<dbReference type="SUPFAM" id="SSF52833">
    <property type="entry name" value="Thioredoxin-like"/>
    <property type="match status" value="1"/>
</dbReference>
<feature type="signal peptide" evidence="1">
    <location>
        <begin position="1"/>
        <end position="18"/>
    </location>
</feature>
<evidence type="ECO:0000259" key="2">
    <source>
        <dbReference type="Pfam" id="PF00462"/>
    </source>
</evidence>
<keyword evidence="1" id="KW-0732">Signal</keyword>
<feature type="chain" id="PRO_5003623045" evidence="1">
    <location>
        <begin position="19"/>
        <end position="114"/>
    </location>
</feature>
<dbReference type="AlphaFoldDB" id="H9UIT9"/>
<protein>
    <submittedName>
        <fullName evidence="3">Glutaredoxin-like protein</fullName>
    </submittedName>
</protein>
<dbReference type="OrthoDB" id="9795531at2"/>
<evidence type="ECO:0000313" key="4">
    <source>
        <dbReference type="Proteomes" id="UP000007383"/>
    </source>
</evidence>
<organism evidence="3 4">
    <name type="scientific">Spirochaeta africana (strain ATCC 700263 / DSM 8902 / Z-7692)</name>
    <dbReference type="NCBI Taxonomy" id="889378"/>
    <lineage>
        <taxon>Bacteria</taxon>
        <taxon>Pseudomonadati</taxon>
        <taxon>Spirochaetota</taxon>
        <taxon>Spirochaetia</taxon>
        <taxon>Spirochaetales</taxon>
        <taxon>Spirochaetaceae</taxon>
        <taxon>Spirochaeta</taxon>
    </lineage>
</organism>
<evidence type="ECO:0000313" key="3">
    <source>
        <dbReference type="EMBL" id="AFG37432.1"/>
    </source>
</evidence>
<proteinExistence type="predicted"/>
<evidence type="ECO:0000256" key="1">
    <source>
        <dbReference type="SAM" id="SignalP"/>
    </source>
</evidence>
<dbReference type="HOGENOM" id="CLU_2119574_0_0_12"/>
<dbReference type="EMBL" id="CP003282">
    <property type="protein sequence ID" value="AFG37432.1"/>
    <property type="molecule type" value="Genomic_DNA"/>
</dbReference>
<keyword evidence="4" id="KW-1185">Reference proteome</keyword>
<dbReference type="Proteomes" id="UP000007383">
    <property type="component" value="Chromosome"/>
</dbReference>
<dbReference type="InterPro" id="IPR036249">
    <property type="entry name" value="Thioredoxin-like_sf"/>
</dbReference>
<dbReference type="CDD" id="cd02066">
    <property type="entry name" value="GRX_family"/>
    <property type="match status" value="1"/>
</dbReference>
<dbReference type="Pfam" id="PF00462">
    <property type="entry name" value="Glutaredoxin"/>
    <property type="match status" value="1"/>
</dbReference>
<dbReference type="KEGG" id="sfc:Spiaf_1366"/>
<dbReference type="PROSITE" id="PS51354">
    <property type="entry name" value="GLUTAREDOXIN_2"/>
    <property type="match status" value="1"/>
</dbReference>
<dbReference type="Gene3D" id="3.40.30.10">
    <property type="entry name" value="Glutaredoxin"/>
    <property type="match status" value="1"/>
</dbReference>
<feature type="domain" description="Glutaredoxin" evidence="2">
    <location>
        <begin position="35"/>
        <end position="101"/>
    </location>
</feature>
<gene>
    <name evidence="3" type="ordered locus">Spiaf_1366</name>
</gene>
<sequence>MKKIVLSSLLALVLFTFGCDIFGEDSESDSPSYSIIIYGRETCGFCRSTKSVLDEENLSYTFKDIDESTENQQEMWNKVYDSDWYEDGGVGLPIVYVNGTVMERPTLEEIKAEM</sequence>
<dbReference type="InterPro" id="IPR002109">
    <property type="entry name" value="Glutaredoxin"/>
</dbReference>
<reference evidence="4" key="1">
    <citation type="journal article" date="2013" name="Stand. Genomic Sci.">
        <title>Complete genome sequence of the halophilic bacterium Spirochaeta africana type strain (Z-7692(T)) from the alkaline Lake Magadi in the East African Rift.</title>
        <authorList>
            <person name="Liolos K."/>
            <person name="Abt B."/>
            <person name="Scheuner C."/>
            <person name="Teshima H."/>
            <person name="Held B."/>
            <person name="Lapidus A."/>
            <person name="Nolan M."/>
            <person name="Lucas S."/>
            <person name="Deshpande S."/>
            <person name="Cheng J.F."/>
            <person name="Tapia R."/>
            <person name="Goodwin L.A."/>
            <person name="Pitluck S."/>
            <person name="Pagani I."/>
            <person name="Ivanova N."/>
            <person name="Mavromatis K."/>
            <person name="Mikhailova N."/>
            <person name="Huntemann M."/>
            <person name="Pati A."/>
            <person name="Chen A."/>
            <person name="Palaniappan K."/>
            <person name="Land M."/>
            <person name="Rohde M."/>
            <person name="Tindall B.J."/>
            <person name="Detter J.C."/>
            <person name="Goker M."/>
            <person name="Bristow J."/>
            <person name="Eisen J.A."/>
            <person name="Markowitz V."/>
            <person name="Hugenholtz P."/>
            <person name="Woyke T."/>
            <person name="Klenk H.P."/>
            <person name="Kyrpides N.C."/>
        </authorList>
    </citation>
    <scope>NUCLEOTIDE SEQUENCE</scope>
    <source>
        <strain evidence="4">ATCC 700263 / DSM 8902 / Z-7692</strain>
    </source>
</reference>